<dbReference type="EMBL" id="JAVDQK010000001">
    <property type="protein sequence ID" value="MDR6216554.1"/>
    <property type="molecule type" value="Genomic_DNA"/>
</dbReference>
<feature type="domain" description="Transglutaminase-like" evidence="1">
    <location>
        <begin position="183"/>
        <end position="249"/>
    </location>
</feature>
<dbReference type="EMBL" id="CP011389">
    <property type="protein sequence ID" value="AKH16160.1"/>
    <property type="molecule type" value="Genomic_DNA"/>
</dbReference>
<dbReference type="InterPro" id="IPR038765">
    <property type="entry name" value="Papain-like_cys_pep_sf"/>
</dbReference>
<keyword evidence="3" id="KW-0378">Hydrolase</keyword>
<evidence type="ECO:0000259" key="1">
    <source>
        <dbReference type="SMART" id="SM00460"/>
    </source>
</evidence>
<dbReference type="Gene3D" id="2.60.40.2250">
    <property type="match status" value="1"/>
</dbReference>
<evidence type="ECO:0000313" key="4">
    <source>
        <dbReference type="Proteomes" id="UP000034024"/>
    </source>
</evidence>
<name>A0A0F7JNF5_9DEIO</name>
<reference evidence="2 4" key="1">
    <citation type="submission" date="2015-01" db="EMBL/GenBank/DDBJ databases">
        <title>Deinococcus soli/N5/whole genome sequencing.</title>
        <authorList>
            <person name="Kim M.K."/>
            <person name="Srinivasan S."/>
            <person name="Lee J.-J."/>
        </authorList>
    </citation>
    <scope>NUCLEOTIDE SEQUENCE [LARGE SCALE GENOMIC DNA]</scope>
    <source>
        <strain evidence="2 4">N5</strain>
    </source>
</reference>
<evidence type="ECO:0000313" key="3">
    <source>
        <dbReference type="EMBL" id="MDR6216554.1"/>
    </source>
</evidence>
<proteinExistence type="predicted"/>
<dbReference type="PANTHER" id="PTHR33490">
    <property type="entry name" value="BLR5614 PROTEIN-RELATED"/>
    <property type="match status" value="1"/>
</dbReference>
<dbReference type="OrthoDB" id="9804872at2"/>
<dbReference type="SUPFAM" id="SSF54001">
    <property type="entry name" value="Cysteine proteinases"/>
    <property type="match status" value="1"/>
</dbReference>
<dbReference type="InterPro" id="IPR002931">
    <property type="entry name" value="Transglutaminase-like"/>
</dbReference>
<dbReference type="Pfam" id="PF01841">
    <property type="entry name" value="Transglut_core"/>
    <property type="match status" value="1"/>
</dbReference>
<dbReference type="PATRIC" id="fig|1309411.5.peg.589"/>
<gene>
    <name evidence="3" type="ORF">J2Y00_000103</name>
    <name evidence="2" type="ORF">SY84_02825</name>
</gene>
<evidence type="ECO:0000313" key="2">
    <source>
        <dbReference type="EMBL" id="AKH16160.1"/>
    </source>
</evidence>
<reference evidence="3" key="2">
    <citation type="submission" date="2023-07" db="EMBL/GenBank/DDBJ databases">
        <title>Sorghum-associated microbial communities from plants grown in Nebraska, USA.</title>
        <authorList>
            <person name="Schachtman D."/>
        </authorList>
    </citation>
    <scope>NUCLEOTIDE SEQUENCE</scope>
    <source>
        <strain evidence="3">BE330</strain>
    </source>
</reference>
<dbReference type="GO" id="GO:0008233">
    <property type="term" value="F:peptidase activity"/>
    <property type="evidence" value="ECO:0007669"/>
    <property type="project" value="UniProtKB-KW"/>
</dbReference>
<accession>A0A0F7JNF5</accession>
<dbReference type="PANTHER" id="PTHR33490:SF12">
    <property type="entry name" value="BLL5557 PROTEIN"/>
    <property type="match status" value="1"/>
</dbReference>
<dbReference type="RefSeq" id="WP_046842735.1">
    <property type="nucleotide sequence ID" value="NZ_CP011389.1"/>
</dbReference>
<sequence length="304" mass="33740">MAQPDAAPDHTHPTPGFERPVFIRAGFQLTFDVPYPTPMLFVVQPRDRLEPTGTRQRLLAQRPLGAAQGIHTYTDTHGNTVWRTVAQPGTFTIGHDLIAETTRNPDPAHPDLPKTPVEGLPDETITYLLPSRYVDSDLVSADAWERFGHIQGGWAQVQAISDYLNDTCTYGYGSTSATTAFQALGSGRAVCRDFAHMGVAFCRALNIPARYVCGYLPDIDITPDPVPMDFHAWFEAFIDGQWRTFDARHNRPRAGRLIIAQGRDASDVAFTTSFGSARLTHMKVWADETTPDMTLDTPPNPRIF</sequence>
<dbReference type="GO" id="GO:0006508">
    <property type="term" value="P:proteolysis"/>
    <property type="evidence" value="ECO:0007669"/>
    <property type="project" value="UniProtKB-KW"/>
</dbReference>
<dbReference type="SMART" id="SM00460">
    <property type="entry name" value="TGc"/>
    <property type="match status" value="1"/>
</dbReference>
<protein>
    <submittedName>
        <fullName evidence="2 3">Transglutaminase</fullName>
    </submittedName>
</protein>
<organism evidence="2 4">
    <name type="scientific">Deinococcus soli</name>
    <name type="common">ex Cha et al. 2016</name>
    <dbReference type="NCBI Taxonomy" id="1309411"/>
    <lineage>
        <taxon>Bacteria</taxon>
        <taxon>Thermotogati</taxon>
        <taxon>Deinococcota</taxon>
        <taxon>Deinococci</taxon>
        <taxon>Deinococcales</taxon>
        <taxon>Deinococcaceae</taxon>
        <taxon>Deinococcus</taxon>
    </lineage>
</organism>
<dbReference type="AlphaFoldDB" id="A0A0F7JNF5"/>
<dbReference type="Proteomes" id="UP001185331">
    <property type="component" value="Unassembled WGS sequence"/>
</dbReference>
<keyword evidence="3" id="KW-0645">Protease</keyword>
<dbReference type="KEGG" id="dch:SY84_02825"/>
<dbReference type="Gene3D" id="3.10.620.30">
    <property type="match status" value="1"/>
</dbReference>
<dbReference type="Proteomes" id="UP000034024">
    <property type="component" value="Chromosome"/>
</dbReference>
<keyword evidence="4" id="KW-1185">Reference proteome</keyword>